<dbReference type="Proteomes" id="UP000251960">
    <property type="component" value="Chromosome 1"/>
</dbReference>
<reference evidence="1" key="1">
    <citation type="journal article" date="2018" name="Nat. Genet.">
        <title>Extensive intraspecific gene order and gene structural variations between Mo17 and other maize genomes.</title>
        <authorList>
            <person name="Sun S."/>
            <person name="Zhou Y."/>
            <person name="Chen J."/>
            <person name="Shi J."/>
            <person name="Zhao H."/>
            <person name="Zhao H."/>
            <person name="Song W."/>
            <person name="Zhang M."/>
            <person name="Cui Y."/>
            <person name="Dong X."/>
            <person name="Liu H."/>
            <person name="Ma X."/>
            <person name="Jiao Y."/>
            <person name="Wang B."/>
            <person name="Wei X."/>
            <person name="Stein J.C."/>
            <person name="Glaubitz J.C."/>
            <person name="Lu F."/>
            <person name="Yu G."/>
            <person name="Liang C."/>
            <person name="Fengler K."/>
            <person name="Li B."/>
            <person name="Rafalski A."/>
            <person name="Schnable P.S."/>
            <person name="Ware D.H."/>
            <person name="Buckler E.S."/>
            <person name="Lai J."/>
        </authorList>
    </citation>
    <scope>NUCLEOTIDE SEQUENCE [LARGE SCALE GENOMIC DNA]</scope>
    <source>
        <tissue evidence="1">Seedling</tissue>
    </source>
</reference>
<proteinExistence type="predicted"/>
<protein>
    <submittedName>
        <fullName evidence="1">Uncharacterized protein</fullName>
    </submittedName>
</protein>
<organism evidence="1">
    <name type="scientific">Zea mays</name>
    <name type="common">Maize</name>
    <dbReference type="NCBI Taxonomy" id="4577"/>
    <lineage>
        <taxon>Eukaryota</taxon>
        <taxon>Viridiplantae</taxon>
        <taxon>Streptophyta</taxon>
        <taxon>Embryophyta</taxon>
        <taxon>Tracheophyta</taxon>
        <taxon>Spermatophyta</taxon>
        <taxon>Magnoliopsida</taxon>
        <taxon>Liliopsida</taxon>
        <taxon>Poales</taxon>
        <taxon>Poaceae</taxon>
        <taxon>PACMAD clade</taxon>
        <taxon>Panicoideae</taxon>
        <taxon>Andropogonodae</taxon>
        <taxon>Andropogoneae</taxon>
        <taxon>Tripsacinae</taxon>
        <taxon>Zea</taxon>
    </lineage>
</organism>
<dbReference type="EMBL" id="NCVQ01000001">
    <property type="protein sequence ID" value="PWZ55574.1"/>
    <property type="molecule type" value="Genomic_DNA"/>
</dbReference>
<comment type="caution">
    <text evidence="1">The sequence shown here is derived from an EMBL/GenBank/DDBJ whole genome shotgun (WGS) entry which is preliminary data.</text>
</comment>
<dbReference type="AlphaFoldDB" id="A0A317YCW4"/>
<sequence>MESDQWCGIFNPSPSREILRECNRVAHELVQLDRCAKCRAVWPPQAPVCITKLLAVFSDRPLIMINRPIVTVKLISGNDVIRATRNLIVRLNHGRSICLDWNLEILAQRSSP</sequence>
<evidence type="ECO:0000313" key="1">
    <source>
        <dbReference type="EMBL" id="PWZ55574.1"/>
    </source>
</evidence>
<gene>
    <name evidence="1" type="ORF">Zm00014a_002946</name>
</gene>
<accession>A0A317YCW4</accession>
<name>A0A317YCW4_MAIZE</name>